<proteinExistence type="predicted"/>
<dbReference type="EMBL" id="FNEW01000003">
    <property type="protein sequence ID" value="SDK03253.1"/>
    <property type="molecule type" value="Genomic_DNA"/>
</dbReference>
<dbReference type="AlphaFoldDB" id="A0A7Z7BQ17"/>
<name>A0A7Z7BQ17_9HYPH</name>
<evidence type="ECO:0000313" key="1">
    <source>
        <dbReference type="EMBL" id="SDK03253.1"/>
    </source>
</evidence>
<sequence length="414" mass="45097">MNKTNKASALSSAAYTFYETNAVAEDIKAQLEETAMFLIGVSRRSTEETFKLGEHLERAAGLLPERTLEKWAVERCGYTARHVRTQRAVFRNLDRYRDILVELAVGPTVLGKLSAAEPEQIEQAIGFAAQNGKLRVQDVAAIVAGSKNEAEAGPQIDPHDIGGLEGLKAIIAIKVRDGIKSFIGHIEEIRTHVSEALPKKNIVKKTLSGKTHLVARLANEELKSLAQFVRPHPNAAYVISPTSIPVKTGWGAVSAMLYKMGSETTWPDKGELRTWLETEVVPLLEWASAKTKDPVWRKADKASISPAATSLIDTSLLVANQQRDQDDRASVVVGSERDPVEAEAVKRLEAMLAPFGAKVTMEPSAESRQILPEDSIPSLAEALAEPPKAFKRPAFLDRVKPDANKADDVTATAA</sequence>
<dbReference type="RefSeq" id="WP_092733691.1">
    <property type="nucleotide sequence ID" value="NZ_FNEW01000003.1"/>
</dbReference>
<accession>A0A7Z7BQ17</accession>
<dbReference type="Proteomes" id="UP000198917">
    <property type="component" value="Unassembled WGS sequence"/>
</dbReference>
<organism evidence="1 2">
    <name type="scientific">Agrobacterium fabrum</name>
    <dbReference type="NCBI Taxonomy" id="1176649"/>
    <lineage>
        <taxon>Bacteria</taxon>
        <taxon>Pseudomonadati</taxon>
        <taxon>Pseudomonadota</taxon>
        <taxon>Alphaproteobacteria</taxon>
        <taxon>Hyphomicrobiales</taxon>
        <taxon>Rhizobiaceae</taxon>
        <taxon>Rhizobium/Agrobacterium group</taxon>
        <taxon>Agrobacterium</taxon>
        <taxon>Agrobacterium tumefaciens complex</taxon>
    </lineage>
</organism>
<gene>
    <name evidence="1" type="ORF">SAMN05428983_3692</name>
</gene>
<reference evidence="1 2" key="1">
    <citation type="submission" date="2016-10" db="EMBL/GenBank/DDBJ databases">
        <authorList>
            <person name="Varghese N."/>
            <person name="Submissions S."/>
        </authorList>
    </citation>
    <scope>NUCLEOTIDE SEQUENCE [LARGE SCALE GENOMIC DNA]</scope>
    <source>
        <strain evidence="1 2">PDC82</strain>
    </source>
</reference>
<protein>
    <submittedName>
        <fullName evidence="1">Uncharacterized protein</fullName>
    </submittedName>
</protein>
<evidence type="ECO:0000313" key="2">
    <source>
        <dbReference type="Proteomes" id="UP000198917"/>
    </source>
</evidence>
<comment type="caution">
    <text evidence="1">The sequence shown here is derived from an EMBL/GenBank/DDBJ whole genome shotgun (WGS) entry which is preliminary data.</text>
</comment>